<dbReference type="Gene3D" id="1.10.10.10">
    <property type="entry name" value="Winged helix-like DNA-binding domain superfamily/Winged helix DNA-binding domain"/>
    <property type="match status" value="1"/>
</dbReference>
<keyword evidence="5" id="KW-1185">Reference proteome</keyword>
<keyword evidence="1" id="KW-0805">Transcription regulation</keyword>
<reference evidence="4 5" key="1">
    <citation type="submission" date="2016-10" db="EMBL/GenBank/DDBJ databases">
        <authorList>
            <person name="de Groot N.N."/>
        </authorList>
    </citation>
    <scope>NUCLEOTIDE SEQUENCE [LARGE SCALE GENOMIC DNA]</scope>
    <source>
        <strain evidence="4 5">CGMCC 4.5506</strain>
    </source>
</reference>
<dbReference type="Pfam" id="PF25873">
    <property type="entry name" value="WHD_MalT"/>
    <property type="match status" value="1"/>
</dbReference>
<dbReference type="GO" id="GO:0006355">
    <property type="term" value="P:regulation of DNA-templated transcription"/>
    <property type="evidence" value="ECO:0007669"/>
    <property type="project" value="InterPro"/>
</dbReference>
<dbReference type="InterPro" id="IPR059106">
    <property type="entry name" value="WHD_MalT"/>
</dbReference>
<sequence>MRFTALPPPRGHVRRARLSRLLDEWESGGTPRVALLCAPPGYGKSTMLADWLGDRRRTCPPGRTALVSVLDGDNDPRALNAALATAARTPRADTLAATLGGLTQPLTLVVDHLHRLSAPEAWHDLETLLCSLPPNLRLVLSTRERPPLAVHRLHVAGRLRDIGAAELALTRAETVTVLRNHGVTLPEADLGFLVALTEGWPVGVRLAAEALGGAADHAAALAAFAGTDPALAEYFRGEVLSGFTGSQREILLRTSGCERFTPELASELTGADDIGGDLGRLRGAGALTIEYGAGGPWLRQHPLTRTWLAAEFASGSPPASRRAERVSAIWFSANGKPLTALRHAVRSRDTDLVADLVVRHGPGLVLSGHMAALHDVLPSPPPSPAASPCVGLTLAIAGLALGDRRAAETVLARLGLNRHAATSGTASRPPVNEDEQGLARIAMAHRARLTGRWVPQVAQLDLHVDGLRSHDLYLLGLVNRGTALLWLGDYGAAEEDLANALHLARLGGYRYAVLHCLAHLAASTGARGDLPALHRAAEEALRYATDTGLDTTPSACTAYVASAWAAFERADDTAASAYAELAARTLSPANDRMIALATGSMSALATAGTDPCEALRRLREHWNTVRKEETVQPALVAWASGVEHRLALRLGRLEWATEAEHRAAEWLGPGGESELLRAKALFHQGRLSAAKAHLDRIVTGEAAGTFFGTGIEARLLLAVLALRLRDPQEAHGRLLASLELAAAHGALRPFREHGTAVRELIAAGAGRLGSVRDFADEVLAVLPPESVAPSAELTPRELALLRELQSLGTVADIAAELFVSANTVKTHLRNIYRKLGVASRREAVVTARRIGLL</sequence>
<keyword evidence="3" id="KW-0804">Transcription</keyword>
<dbReference type="InterPro" id="IPR011990">
    <property type="entry name" value="TPR-like_helical_dom_sf"/>
</dbReference>
<evidence type="ECO:0000256" key="2">
    <source>
        <dbReference type="ARBA" id="ARBA00023125"/>
    </source>
</evidence>
<proteinExistence type="predicted"/>
<accession>A0A222VMJ9</accession>
<dbReference type="Proteomes" id="UP000199494">
    <property type="component" value="Unassembled WGS sequence"/>
</dbReference>
<evidence type="ECO:0000256" key="1">
    <source>
        <dbReference type="ARBA" id="ARBA00023015"/>
    </source>
</evidence>
<dbReference type="PANTHER" id="PTHR44688:SF16">
    <property type="entry name" value="DNA-BINDING TRANSCRIPTIONAL ACTIVATOR DEVR_DOSR"/>
    <property type="match status" value="1"/>
</dbReference>
<dbReference type="InterPro" id="IPR000792">
    <property type="entry name" value="Tscrpt_reg_LuxR_C"/>
</dbReference>
<dbReference type="SUPFAM" id="SSF46894">
    <property type="entry name" value="C-terminal effector domain of the bipartite response regulators"/>
    <property type="match status" value="1"/>
</dbReference>
<dbReference type="AlphaFoldDB" id="A0A222VMJ9"/>
<dbReference type="RefSeq" id="WP_170140054.1">
    <property type="nucleotide sequence ID" value="NZ_CP016353.1"/>
</dbReference>
<dbReference type="InterPro" id="IPR016032">
    <property type="entry name" value="Sig_transdc_resp-reg_C-effctor"/>
</dbReference>
<dbReference type="PANTHER" id="PTHR44688">
    <property type="entry name" value="DNA-BINDING TRANSCRIPTIONAL ACTIVATOR DEVR_DOSR"/>
    <property type="match status" value="1"/>
</dbReference>
<dbReference type="PROSITE" id="PS50043">
    <property type="entry name" value="HTH_LUXR_2"/>
    <property type="match status" value="1"/>
</dbReference>
<evidence type="ECO:0000313" key="4">
    <source>
        <dbReference type="EMBL" id="SDC05057.1"/>
    </source>
</evidence>
<dbReference type="KEGG" id="pmad:BAY61_09330"/>
<dbReference type="SMART" id="SM00421">
    <property type="entry name" value="HTH_LUXR"/>
    <property type="match status" value="1"/>
</dbReference>
<dbReference type="InterPro" id="IPR036388">
    <property type="entry name" value="WH-like_DNA-bd_sf"/>
</dbReference>
<organism evidence="4 5">
    <name type="scientific">Prauserella marina</name>
    <dbReference type="NCBI Taxonomy" id="530584"/>
    <lineage>
        <taxon>Bacteria</taxon>
        <taxon>Bacillati</taxon>
        <taxon>Actinomycetota</taxon>
        <taxon>Actinomycetes</taxon>
        <taxon>Pseudonocardiales</taxon>
        <taxon>Pseudonocardiaceae</taxon>
        <taxon>Prauserella</taxon>
    </lineage>
</organism>
<name>A0A222VMJ9_9PSEU</name>
<dbReference type="STRING" id="530584.SAMN05421630_101229"/>
<dbReference type="CDD" id="cd06170">
    <property type="entry name" value="LuxR_C_like"/>
    <property type="match status" value="1"/>
</dbReference>
<dbReference type="Pfam" id="PF00196">
    <property type="entry name" value="GerE"/>
    <property type="match status" value="1"/>
</dbReference>
<gene>
    <name evidence="4" type="ORF">SAMN05421630_101229</name>
</gene>
<evidence type="ECO:0000313" key="5">
    <source>
        <dbReference type="Proteomes" id="UP000199494"/>
    </source>
</evidence>
<keyword evidence="2" id="KW-0238">DNA-binding</keyword>
<evidence type="ECO:0000256" key="3">
    <source>
        <dbReference type="ARBA" id="ARBA00023163"/>
    </source>
</evidence>
<protein>
    <submittedName>
        <fullName evidence="4">LuxR family transcriptional regulator, maltose regulon positive regulatory protein</fullName>
    </submittedName>
</protein>
<dbReference type="Gene3D" id="1.25.40.10">
    <property type="entry name" value="Tetratricopeptide repeat domain"/>
    <property type="match status" value="1"/>
</dbReference>
<dbReference type="GO" id="GO:0003677">
    <property type="term" value="F:DNA binding"/>
    <property type="evidence" value="ECO:0007669"/>
    <property type="project" value="UniProtKB-KW"/>
</dbReference>
<dbReference type="InterPro" id="IPR027417">
    <property type="entry name" value="P-loop_NTPase"/>
</dbReference>
<dbReference type="EMBL" id="FMZE01000001">
    <property type="protein sequence ID" value="SDC05057.1"/>
    <property type="molecule type" value="Genomic_DNA"/>
</dbReference>
<dbReference type="SUPFAM" id="SSF52540">
    <property type="entry name" value="P-loop containing nucleoside triphosphate hydrolases"/>
    <property type="match status" value="1"/>
</dbReference>